<dbReference type="EMBL" id="MNCJ02000322">
    <property type="protein sequence ID" value="KAF5799531.1"/>
    <property type="molecule type" value="Genomic_DNA"/>
</dbReference>
<reference evidence="1" key="1">
    <citation type="journal article" date="2017" name="Nature">
        <title>The sunflower genome provides insights into oil metabolism, flowering and Asterid evolution.</title>
        <authorList>
            <person name="Badouin H."/>
            <person name="Gouzy J."/>
            <person name="Grassa C.J."/>
            <person name="Murat F."/>
            <person name="Staton S.E."/>
            <person name="Cottret L."/>
            <person name="Lelandais-Briere C."/>
            <person name="Owens G.L."/>
            <person name="Carrere S."/>
            <person name="Mayjonade B."/>
            <person name="Legrand L."/>
            <person name="Gill N."/>
            <person name="Kane N.C."/>
            <person name="Bowers J.E."/>
            <person name="Hubner S."/>
            <person name="Bellec A."/>
            <person name="Berard A."/>
            <person name="Berges H."/>
            <person name="Blanchet N."/>
            <person name="Boniface M.C."/>
            <person name="Brunel D."/>
            <person name="Catrice O."/>
            <person name="Chaidir N."/>
            <person name="Claudel C."/>
            <person name="Donnadieu C."/>
            <person name="Faraut T."/>
            <person name="Fievet G."/>
            <person name="Helmstetter N."/>
            <person name="King M."/>
            <person name="Knapp S.J."/>
            <person name="Lai Z."/>
            <person name="Le Paslier M.C."/>
            <person name="Lippi Y."/>
            <person name="Lorenzon L."/>
            <person name="Mandel J.R."/>
            <person name="Marage G."/>
            <person name="Marchand G."/>
            <person name="Marquand E."/>
            <person name="Bret-Mestries E."/>
            <person name="Morien E."/>
            <person name="Nambeesan S."/>
            <person name="Nguyen T."/>
            <person name="Pegot-Espagnet P."/>
            <person name="Pouilly N."/>
            <person name="Raftis F."/>
            <person name="Sallet E."/>
            <person name="Schiex T."/>
            <person name="Thomas J."/>
            <person name="Vandecasteele C."/>
            <person name="Vares D."/>
            <person name="Vear F."/>
            <person name="Vautrin S."/>
            <person name="Crespi M."/>
            <person name="Mangin B."/>
            <person name="Burke J.M."/>
            <person name="Salse J."/>
            <person name="Munos S."/>
            <person name="Vincourt P."/>
            <person name="Rieseberg L.H."/>
            <person name="Langlade N.B."/>
        </authorList>
    </citation>
    <scope>NUCLEOTIDE SEQUENCE</scope>
    <source>
        <tissue evidence="1">Leaves</tissue>
    </source>
</reference>
<reference evidence="1" key="2">
    <citation type="submission" date="2020-06" db="EMBL/GenBank/DDBJ databases">
        <title>Helianthus annuus Genome sequencing and assembly Release 2.</title>
        <authorList>
            <person name="Gouzy J."/>
            <person name="Langlade N."/>
            <person name="Munos S."/>
        </authorList>
    </citation>
    <scope>NUCLEOTIDE SEQUENCE</scope>
    <source>
        <tissue evidence="1">Leaves</tissue>
    </source>
</reference>
<sequence length="42" mass="4831">MGRTLAALLLVRRDVRVCRWNCVSSLNLIMCLFDLCGVEYVK</sequence>
<dbReference type="Gramene" id="mRNA:HanXRQr2_Chr07g0305561">
    <property type="protein sequence ID" value="mRNA:HanXRQr2_Chr07g0305561"/>
    <property type="gene ID" value="HanXRQr2_Chr07g0305561"/>
</dbReference>
<evidence type="ECO:0000313" key="2">
    <source>
        <dbReference type="Proteomes" id="UP000215914"/>
    </source>
</evidence>
<proteinExistence type="predicted"/>
<name>A0A9K3IN37_HELAN</name>
<dbReference type="AlphaFoldDB" id="A0A9K3IN37"/>
<organism evidence="1 2">
    <name type="scientific">Helianthus annuus</name>
    <name type="common">Common sunflower</name>
    <dbReference type="NCBI Taxonomy" id="4232"/>
    <lineage>
        <taxon>Eukaryota</taxon>
        <taxon>Viridiplantae</taxon>
        <taxon>Streptophyta</taxon>
        <taxon>Embryophyta</taxon>
        <taxon>Tracheophyta</taxon>
        <taxon>Spermatophyta</taxon>
        <taxon>Magnoliopsida</taxon>
        <taxon>eudicotyledons</taxon>
        <taxon>Gunneridae</taxon>
        <taxon>Pentapetalae</taxon>
        <taxon>asterids</taxon>
        <taxon>campanulids</taxon>
        <taxon>Asterales</taxon>
        <taxon>Asteraceae</taxon>
        <taxon>Asteroideae</taxon>
        <taxon>Heliantheae alliance</taxon>
        <taxon>Heliantheae</taxon>
        <taxon>Helianthus</taxon>
    </lineage>
</organism>
<dbReference type="Proteomes" id="UP000215914">
    <property type="component" value="Unassembled WGS sequence"/>
</dbReference>
<comment type="caution">
    <text evidence="1">The sequence shown here is derived from an EMBL/GenBank/DDBJ whole genome shotgun (WGS) entry which is preliminary data.</text>
</comment>
<evidence type="ECO:0000313" key="1">
    <source>
        <dbReference type="EMBL" id="KAF5799531.1"/>
    </source>
</evidence>
<accession>A0A9K3IN37</accession>
<gene>
    <name evidence="1" type="ORF">HanXRQr2_Chr07g0305561</name>
</gene>
<protein>
    <submittedName>
        <fullName evidence="1">Uncharacterized protein</fullName>
    </submittedName>
</protein>
<keyword evidence="2" id="KW-1185">Reference proteome</keyword>